<proteinExistence type="inferred from homology"/>
<dbReference type="InterPro" id="IPR003719">
    <property type="entry name" value="Phenazine_PhzF-like"/>
</dbReference>
<accession>A0A1E5GQ59</accession>
<sequence>MKISVYVASAFSKDHKGGNKAGVVFIENTLTNTQKMTIAKQLGYAETVFISESDIADYKLDYFTPEEEVDLCGHATIGFFVILMHLNKLFRNRYTIETNSGVLAITIKNDIIFMEQNKPIFYDVVSPNEFIDCFDIKAIDKKYPIQIVSTGLKDILIPIKSETRLHELQPNFEKIKEISKFYTVVGMHLYTFDDDRIICRNFAPLYDINEEAATGTSNGALACYLYQQQSLQRDVYVFEQGHSLHSPSEILVKLTTNKKNEIEKVYVGGKGYYCETKYLDVEHIE</sequence>
<keyword evidence="5" id="KW-1185">Reference proteome</keyword>
<dbReference type="NCBIfam" id="TIGR00654">
    <property type="entry name" value="PhzF_family"/>
    <property type="match status" value="1"/>
</dbReference>
<gene>
    <name evidence="4" type="ORF">BCR23_12165</name>
</gene>
<protein>
    <submittedName>
        <fullName evidence="4">Phenazine biosynthesis protein PhzF</fullName>
    </submittedName>
</protein>
<dbReference type="Pfam" id="PF02567">
    <property type="entry name" value="PhzC-PhzF"/>
    <property type="match status" value="1"/>
</dbReference>
<dbReference type="PANTHER" id="PTHR13774:SF39">
    <property type="entry name" value="BIOSYNTHESIS PROTEIN, PUTATIVE-RELATED"/>
    <property type="match status" value="1"/>
</dbReference>
<evidence type="ECO:0000313" key="5">
    <source>
        <dbReference type="Proteomes" id="UP000094764"/>
    </source>
</evidence>
<organism evidence="4 5">
    <name type="scientific">Enterococcus quebecensis</name>
    <dbReference type="NCBI Taxonomy" id="903983"/>
    <lineage>
        <taxon>Bacteria</taxon>
        <taxon>Bacillati</taxon>
        <taxon>Bacillota</taxon>
        <taxon>Bacilli</taxon>
        <taxon>Lactobacillales</taxon>
        <taxon>Enterococcaceae</taxon>
        <taxon>Enterococcus</taxon>
    </lineage>
</organism>
<evidence type="ECO:0000256" key="1">
    <source>
        <dbReference type="ARBA" id="ARBA00008270"/>
    </source>
</evidence>
<dbReference type="GO" id="GO:0016853">
    <property type="term" value="F:isomerase activity"/>
    <property type="evidence" value="ECO:0007669"/>
    <property type="project" value="UniProtKB-KW"/>
</dbReference>
<comment type="similarity">
    <text evidence="1">Belongs to the PhzF family.</text>
</comment>
<dbReference type="AlphaFoldDB" id="A0A1E5GQ59"/>
<dbReference type="OrthoDB" id="9788221at2"/>
<dbReference type="Gene3D" id="3.10.310.10">
    <property type="entry name" value="Diaminopimelate Epimerase, Chain A, domain 1"/>
    <property type="match status" value="2"/>
</dbReference>
<dbReference type="SUPFAM" id="SSF54506">
    <property type="entry name" value="Diaminopimelate epimerase-like"/>
    <property type="match status" value="1"/>
</dbReference>
<dbReference type="RefSeq" id="WP_069636074.1">
    <property type="nucleotide sequence ID" value="NZ_JXKZ01000011.1"/>
</dbReference>
<dbReference type="EMBL" id="MIKB01000018">
    <property type="protein sequence ID" value="OEG14844.1"/>
    <property type="molecule type" value="Genomic_DNA"/>
</dbReference>
<reference evidence="5" key="1">
    <citation type="submission" date="2016-09" db="EMBL/GenBank/DDBJ databases">
        <authorList>
            <person name="Gulvik C.A."/>
        </authorList>
    </citation>
    <scope>NUCLEOTIDE SEQUENCE [LARGE SCALE GENOMIC DNA]</scope>
    <source>
        <strain evidence="5">LMG 26306</strain>
    </source>
</reference>
<dbReference type="STRING" id="903983.BCR23_12165"/>
<evidence type="ECO:0000256" key="2">
    <source>
        <dbReference type="ARBA" id="ARBA00023235"/>
    </source>
</evidence>
<dbReference type="GO" id="GO:0005737">
    <property type="term" value="C:cytoplasm"/>
    <property type="evidence" value="ECO:0007669"/>
    <property type="project" value="TreeGrafter"/>
</dbReference>
<name>A0A1E5GQ59_9ENTE</name>
<dbReference type="Proteomes" id="UP000094764">
    <property type="component" value="Unassembled WGS sequence"/>
</dbReference>
<evidence type="ECO:0000256" key="3">
    <source>
        <dbReference type="PIRSR" id="PIRSR016184-1"/>
    </source>
</evidence>
<dbReference type="PANTHER" id="PTHR13774">
    <property type="entry name" value="PHENAZINE BIOSYNTHESIS PROTEIN"/>
    <property type="match status" value="1"/>
</dbReference>
<keyword evidence="2" id="KW-0413">Isomerase</keyword>
<dbReference type="PATRIC" id="fig|903983.4.peg.537"/>
<evidence type="ECO:0000313" key="4">
    <source>
        <dbReference type="EMBL" id="OEG14844.1"/>
    </source>
</evidence>
<feature type="active site" evidence="3">
    <location>
        <position position="46"/>
    </location>
</feature>
<comment type="caution">
    <text evidence="4">The sequence shown here is derived from an EMBL/GenBank/DDBJ whole genome shotgun (WGS) entry which is preliminary data.</text>
</comment>
<dbReference type="PIRSF" id="PIRSF016184">
    <property type="entry name" value="PhzC_PhzF"/>
    <property type="match status" value="1"/>
</dbReference>